<sequence>MSNSFNDREKAFESKFSHDQETDFKINARRNKLLGLWAAGKLGLSDDEADAYAQEVVKADFEEVGHDDVVRKVLADFTEKGIDISKHLIETELLKLTAVAREQVVSKE</sequence>
<name>A0A3S2W7U5_9PROT</name>
<comment type="caution">
    <text evidence="1">The sequence shown here is derived from an EMBL/GenBank/DDBJ whole genome shotgun (WGS) entry which is preliminary data.</text>
</comment>
<evidence type="ECO:0000313" key="1">
    <source>
        <dbReference type="EMBL" id="RVU34904.1"/>
    </source>
</evidence>
<dbReference type="Proteomes" id="UP000287447">
    <property type="component" value="Unassembled WGS sequence"/>
</dbReference>
<gene>
    <name evidence="1" type="ORF">EOI86_18895</name>
</gene>
<dbReference type="EMBL" id="SADE01000003">
    <property type="protein sequence ID" value="RVU34904.1"/>
    <property type="molecule type" value="Genomic_DNA"/>
</dbReference>
<dbReference type="InterPro" id="IPR009945">
    <property type="entry name" value="ATPase_inh_sub_z"/>
</dbReference>
<dbReference type="AlphaFoldDB" id="A0A3S2W7U5"/>
<dbReference type="InterPro" id="IPR038293">
    <property type="entry name" value="ATPase_inh_sub_z_sf"/>
</dbReference>
<evidence type="ECO:0000313" key="2">
    <source>
        <dbReference type="Proteomes" id="UP000287447"/>
    </source>
</evidence>
<keyword evidence="2" id="KW-1185">Reference proteome</keyword>
<dbReference type="OrthoDB" id="9810387at2"/>
<protein>
    <submittedName>
        <fullName evidence="1">DUF1476 domain-containing protein</fullName>
    </submittedName>
</protein>
<proteinExistence type="predicted"/>
<accession>A0A3S2W7U5</accession>
<dbReference type="RefSeq" id="WP_127767170.1">
    <property type="nucleotide sequence ID" value="NZ_SADE01000003.1"/>
</dbReference>
<reference evidence="2" key="1">
    <citation type="submission" date="2019-01" db="EMBL/GenBank/DDBJ databases">
        <title>Gri0909 isolated from a small marine red alga.</title>
        <authorList>
            <person name="Kim J."/>
            <person name="Jeong S.E."/>
            <person name="Jeon C.O."/>
        </authorList>
    </citation>
    <scope>NUCLEOTIDE SEQUENCE [LARGE SCALE GENOMIC DNA]</scope>
    <source>
        <strain evidence="2">Gri0909</strain>
    </source>
</reference>
<dbReference type="Gene3D" id="1.10.790.20">
    <property type="entry name" value="Domain of unknown function DUF1476"/>
    <property type="match status" value="1"/>
</dbReference>
<organism evidence="1 2">
    <name type="scientific">Hwanghaeella grinnelliae</name>
    <dbReference type="NCBI Taxonomy" id="2500179"/>
    <lineage>
        <taxon>Bacteria</taxon>
        <taxon>Pseudomonadati</taxon>
        <taxon>Pseudomonadota</taxon>
        <taxon>Alphaproteobacteria</taxon>
        <taxon>Rhodospirillales</taxon>
        <taxon>Rhodospirillaceae</taxon>
        <taxon>Hwanghaeella</taxon>
    </lineage>
</organism>
<dbReference type="PIRSF" id="PIRSF031780">
    <property type="entry name" value="UCP031780"/>
    <property type="match status" value="1"/>
</dbReference>
<dbReference type="Pfam" id="PF07345">
    <property type="entry name" value="ATPaseInh_sub_z"/>
    <property type="match status" value="1"/>
</dbReference>